<dbReference type="Gene3D" id="2.40.50.100">
    <property type="match status" value="2"/>
</dbReference>
<dbReference type="PANTHER" id="PTHR30469">
    <property type="entry name" value="MULTIDRUG RESISTANCE PROTEIN MDTA"/>
    <property type="match status" value="1"/>
</dbReference>
<dbReference type="PANTHER" id="PTHR30469:SF29">
    <property type="entry name" value="BLR2860 PROTEIN"/>
    <property type="match status" value="1"/>
</dbReference>
<dbReference type="Gene3D" id="2.40.30.170">
    <property type="match status" value="1"/>
</dbReference>
<evidence type="ECO:0000256" key="1">
    <source>
        <dbReference type="ARBA" id="ARBA00009477"/>
    </source>
</evidence>
<proteinExistence type="inferred from homology"/>
<dbReference type="KEGG" id="pmaw:MACH26_08630"/>
<dbReference type="Pfam" id="PF25917">
    <property type="entry name" value="BSH_RND"/>
    <property type="match status" value="1"/>
</dbReference>
<evidence type="ECO:0000313" key="5">
    <source>
        <dbReference type="EMBL" id="BDX05342.1"/>
    </source>
</evidence>
<feature type="coiled-coil region" evidence="2">
    <location>
        <begin position="147"/>
        <end position="174"/>
    </location>
</feature>
<evidence type="ECO:0000259" key="3">
    <source>
        <dbReference type="Pfam" id="PF25917"/>
    </source>
</evidence>
<dbReference type="AlphaFoldDB" id="A0AA48KQR7"/>
<evidence type="ECO:0000259" key="4">
    <source>
        <dbReference type="Pfam" id="PF25954"/>
    </source>
</evidence>
<reference evidence="5" key="1">
    <citation type="submission" date="2023-01" db="EMBL/GenBank/DDBJ databases">
        <title>Complete genome sequence of Planctobacterium marinum strain Dej080120_11.</title>
        <authorList>
            <person name="Ueki S."/>
            <person name="Maruyama F."/>
        </authorList>
    </citation>
    <scope>NUCLEOTIDE SEQUENCE</scope>
    <source>
        <strain evidence="5">Dej080120_11</strain>
    </source>
</reference>
<evidence type="ECO:0000313" key="6">
    <source>
        <dbReference type="Proteomes" id="UP001333710"/>
    </source>
</evidence>
<organism evidence="5 6">
    <name type="scientific">Planctobacterium marinum</name>
    <dbReference type="NCBI Taxonomy" id="1631968"/>
    <lineage>
        <taxon>Bacteria</taxon>
        <taxon>Pseudomonadati</taxon>
        <taxon>Pseudomonadota</taxon>
        <taxon>Gammaproteobacteria</taxon>
        <taxon>Alteromonadales</taxon>
        <taxon>Alteromonadaceae</taxon>
        <taxon>Planctobacterium</taxon>
    </lineage>
</organism>
<accession>A0AA48KQR7</accession>
<feature type="domain" description="CusB-like beta-barrel" evidence="4">
    <location>
        <begin position="209"/>
        <end position="276"/>
    </location>
</feature>
<dbReference type="InterPro" id="IPR058625">
    <property type="entry name" value="MdtA-like_BSH"/>
</dbReference>
<dbReference type="SUPFAM" id="SSF111369">
    <property type="entry name" value="HlyD-like secretion proteins"/>
    <property type="match status" value="1"/>
</dbReference>
<dbReference type="InterPro" id="IPR006143">
    <property type="entry name" value="RND_pump_MFP"/>
</dbReference>
<evidence type="ECO:0000256" key="2">
    <source>
        <dbReference type="SAM" id="Coils"/>
    </source>
</evidence>
<feature type="domain" description="Multidrug resistance protein MdtA-like barrel-sandwich hybrid" evidence="3">
    <location>
        <begin position="84"/>
        <end position="202"/>
    </location>
</feature>
<dbReference type="RefSeq" id="WP_338291308.1">
    <property type="nucleotide sequence ID" value="NZ_AP027272.1"/>
</dbReference>
<dbReference type="EMBL" id="AP027272">
    <property type="protein sequence ID" value="BDX05342.1"/>
    <property type="molecule type" value="Genomic_DNA"/>
</dbReference>
<dbReference type="Pfam" id="PF25954">
    <property type="entry name" value="Beta-barrel_RND_2"/>
    <property type="match status" value="1"/>
</dbReference>
<dbReference type="GO" id="GO:1990281">
    <property type="term" value="C:efflux pump complex"/>
    <property type="evidence" value="ECO:0007669"/>
    <property type="project" value="TreeGrafter"/>
</dbReference>
<keyword evidence="2" id="KW-0175">Coiled coil</keyword>
<comment type="similarity">
    <text evidence="1">Belongs to the membrane fusion protein (MFP) (TC 8.A.1) family.</text>
</comment>
<name>A0AA48KQR7_9ALTE</name>
<sequence>MSALITRFRQQPVWLALIITLFLILWIASGMVSGQTEGPVREKHEAPLQKVEVTTFVADKVNKEVSVYGRTEPDREAVLKAEFAAQVIDILVTEGSKVEKGALLFKLDERDLQQQLRSAEATVTQRKLELQGAESLKQKGLQSEVNIAQAMANLELAKSQLVSLQIMLQNTEIKAPYAGVLNTHEVEIGDYVKVGDPVATLVDLDPLVIRADVTENDVAALRKGQAAIARLVSGQKVAGEVRYIAAVSNEGTNTFKVEVAVPNADGQYLAGMSTQLIIPLQETLAVRVTPAVMSLDERGELGVKTVGEDDTVHFVPIDMVKSDSEGVWLSGLGPQADIITLGQGFVRDGDKVEVVRASDIAQVN</sequence>
<dbReference type="NCBIfam" id="TIGR01730">
    <property type="entry name" value="RND_mfp"/>
    <property type="match status" value="1"/>
</dbReference>
<gene>
    <name evidence="5" type="ORF">MACH26_08630</name>
</gene>
<keyword evidence="6" id="KW-1185">Reference proteome</keyword>
<dbReference type="GO" id="GO:0015562">
    <property type="term" value="F:efflux transmembrane transporter activity"/>
    <property type="evidence" value="ECO:0007669"/>
    <property type="project" value="TreeGrafter"/>
</dbReference>
<dbReference type="InterPro" id="IPR058792">
    <property type="entry name" value="Beta-barrel_RND_2"/>
</dbReference>
<protein>
    <submittedName>
        <fullName evidence="5">Hemolysin D</fullName>
    </submittedName>
</protein>
<dbReference type="Proteomes" id="UP001333710">
    <property type="component" value="Chromosome"/>
</dbReference>